<name>A0A1G6T059_9PROT</name>
<dbReference type="EMBL" id="FNAK01000001">
    <property type="protein sequence ID" value="SDD22522.1"/>
    <property type="molecule type" value="Genomic_DNA"/>
</dbReference>
<feature type="compositionally biased region" description="Basic and acidic residues" evidence="1">
    <location>
        <begin position="1"/>
        <end position="10"/>
    </location>
</feature>
<sequence length="164" mass="18251">MGDISFRESGDSGVTDAHKKKYREKTMAWTDDRIDQLKKLWDDGLSASQIAKELGEGVTRNAVIGKAHRLGLKSRPSPVKADKDKKKAAPKKVAKKADKQLVTLLDLTDRMCKWPIGHPGDTDFHFCGKQAEAGMPYCAGHCAEAYQAQPPRRDKRPQPPRTIL</sequence>
<feature type="region of interest" description="Disordered" evidence="1">
    <location>
        <begin position="67"/>
        <end position="95"/>
    </location>
</feature>
<feature type="region of interest" description="Disordered" evidence="1">
    <location>
        <begin position="1"/>
        <end position="20"/>
    </location>
</feature>
<evidence type="ECO:0000313" key="3">
    <source>
        <dbReference type="Proteomes" id="UP000183685"/>
    </source>
</evidence>
<accession>A0A1G6T059</accession>
<gene>
    <name evidence="2" type="ORF">SAMN04488071_0063</name>
</gene>
<keyword evidence="3" id="KW-1185">Reference proteome</keyword>
<organism evidence="2 3">
    <name type="scientific">Kordiimonas lacus</name>
    <dbReference type="NCBI Taxonomy" id="637679"/>
    <lineage>
        <taxon>Bacteria</taxon>
        <taxon>Pseudomonadati</taxon>
        <taxon>Pseudomonadota</taxon>
        <taxon>Alphaproteobacteria</taxon>
        <taxon>Kordiimonadales</taxon>
        <taxon>Kordiimonadaceae</taxon>
        <taxon>Kordiimonas</taxon>
    </lineage>
</organism>
<reference evidence="2 3" key="1">
    <citation type="submission" date="2016-10" db="EMBL/GenBank/DDBJ databases">
        <authorList>
            <person name="de Groot N.N."/>
        </authorList>
    </citation>
    <scope>NUCLEOTIDE SEQUENCE [LARGE SCALE GENOMIC DNA]</scope>
    <source>
        <strain evidence="2 3">CGMCC 1.9109</strain>
    </source>
</reference>
<evidence type="ECO:0000313" key="2">
    <source>
        <dbReference type="EMBL" id="SDD22522.1"/>
    </source>
</evidence>
<dbReference type="Pfam" id="PF07750">
    <property type="entry name" value="GcrA"/>
    <property type="match status" value="1"/>
</dbReference>
<proteinExistence type="predicted"/>
<dbReference type="InterPro" id="IPR011681">
    <property type="entry name" value="GcrA"/>
</dbReference>
<dbReference type="AlphaFoldDB" id="A0A1G6T059"/>
<dbReference type="STRING" id="637679.GCA_001550055_00825"/>
<evidence type="ECO:0000256" key="1">
    <source>
        <dbReference type="SAM" id="MobiDB-lite"/>
    </source>
</evidence>
<protein>
    <submittedName>
        <fullName evidence="2">GcrA cell cycle regulator</fullName>
    </submittedName>
</protein>
<dbReference type="Proteomes" id="UP000183685">
    <property type="component" value="Unassembled WGS sequence"/>
</dbReference>
<dbReference type="Gene3D" id="1.10.10.60">
    <property type="entry name" value="Homeodomain-like"/>
    <property type="match status" value="1"/>
</dbReference>